<feature type="domain" description="SD-repeat containing protein B" evidence="6">
    <location>
        <begin position="453"/>
        <end position="580"/>
    </location>
</feature>
<feature type="domain" description="DUF5979" evidence="7">
    <location>
        <begin position="586"/>
        <end position="683"/>
    </location>
</feature>
<evidence type="ECO:0000259" key="7">
    <source>
        <dbReference type="Pfam" id="PF19407"/>
    </source>
</evidence>
<evidence type="ECO:0000256" key="1">
    <source>
        <dbReference type="ARBA" id="ARBA00004613"/>
    </source>
</evidence>
<dbReference type="InterPro" id="IPR013783">
    <property type="entry name" value="Ig-like_fold"/>
</dbReference>
<keyword evidence="9" id="KW-1185">Reference proteome</keyword>
<dbReference type="InterPro" id="IPR046022">
    <property type="entry name" value="DUF5979"/>
</dbReference>
<dbReference type="SUPFAM" id="SSF117074">
    <property type="entry name" value="Hypothetical protein PA1324"/>
    <property type="match status" value="1"/>
</dbReference>
<evidence type="ECO:0000256" key="3">
    <source>
        <dbReference type="ARBA" id="ARBA00022729"/>
    </source>
</evidence>
<reference evidence="8 9" key="1">
    <citation type="submission" date="2022-04" db="EMBL/GenBank/DDBJ databases">
        <title>Leucobacter sp. isolated from rhizosphere of garlic.</title>
        <authorList>
            <person name="Won M."/>
            <person name="Lee C.-M."/>
            <person name="Woen H.-Y."/>
            <person name="Kwon S.-W."/>
        </authorList>
    </citation>
    <scope>NUCLEOTIDE SEQUENCE [LARGE SCALE GENOMIC DNA]</scope>
    <source>
        <strain evidence="8 9">H21R-40</strain>
    </source>
</reference>
<dbReference type="Gene3D" id="2.60.40.10">
    <property type="entry name" value="Immunoglobulins"/>
    <property type="match status" value="1"/>
</dbReference>
<sequence length="749" mass="76699">MPQSHHRRPGRTSRGALALAAAVVAAVVVGLCAAPAQAVSQSGLRSTELYAYAEAGDAVGFSFANSQGVEVRSPDGAVAASCPSGACAGEIPSALAGVWVVRYTAETDNTTAWTLQVADASGTAIPGRVWAESVNFSNTGFGSRTFSATYLSEFGGMYSAQFTGHRGWVFSLRASNRGVMFNDGSCLPAYRSVPMSGVVEAADGALPAISGDDYLLDSPACRDNGLVFYRIFLGETPDPAMPASTALWGDGRTSQQWVLPPYQTPEITDLQYARDGFTAAGTVTGTLSGQPGVIRLRIDTDANGVFTDAVDVEFDTAAATGGFSIPWDGRDGAGDAVPPGRGFAVEAEFLGESEIHFLEGDVEGRSGGIRVTRMNGPDAPDSRVSWNDGLLPGIRATTTTPLIGDRVDSAAGAHAWEFNGNGWGNARIVDDWMTIASGSARVALPVDGLPVLRLGELVWYDADQNGRQDPDEPGIPGVTVSVLAADGTVLGTTATDAMGIYAFEGLNASTAARVSFDVSTADVTGLADAFGVASTAQLAFTTQHAPDAAPELDSDVDPGTGESALPGTAGSADIRIDAGLVAHGHLTIAKTVAGPAPAGFAFGFTARCTDFRGASSEHPFNVKSGERLALALPAGMECAVEETEPGGASAVQYAVDGAELDRAPTLTLSPAAGTPELVVTNTFAAPPSTPGDATPEQPRGSVDAAGGPEALSVTGGDARLPLLFGGALLALGGALLAMISRSRGRRHEV</sequence>
<keyword evidence="5" id="KW-0472">Membrane</keyword>
<dbReference type="InterPro" id="IPR033764">
    <property type="entry name" value="Sdr_B"/>
</dbReference>
<evidence type="ECO:0000256" key="2">
    <source>
        <dbReference type="ARBA" id="ARBA00022525"/>
    </source>
</evidence>
<evidence type="ECO:0000313" key="8">
    <source>
        <dbReference type="EMBL" id="UOQ58040.1"/>
    </source>
</evidence>
<proteinExistence type="predicted"/>
<protein>
    <submittedName>
        <fullName evidence="8">DUF5979 domain-containing protein</fullName>
    </submittedName>
</protein>
<dbReference type="EMBL" id="CP095045">
    <property type="protein sequence ID" value="UOQ58040.1"/>
    <property type="molecule type" value="Genomic_DNA"/>
</dbReference>
<dbReference type="PROSITE" id="PS51318">
    <property type="entry name" value="TAT"/>
    <property type="match status" value="1"/>
</dbReference>
<dbReference type="Pfam" id="PF19407">
    <property type="entry name" value="DUF5979"/>
    <property type="match status" value="1"/>
</dbReference>
<comment type="subcellular location">
    <subcellularLocation>
        <location evidence="1">Secreted</location>
    </subcellularLocation>
</comment>
<accession>A0ABY4FP22</accession>
<feature type="transmembrane region" description="Helical" evidence="5">
    <location>
        <begin position="720"/>
        <end position="739"/>
    </location>
</feature>
<name>A0ABY4FP22_9MICO</name>
<feature type="region of interest" description="Disordered" evidence="4">
    <location>
        <begin position="685"/>
        <end position="710"/>
    </location>
</feature>
<gene>
    <name evidence="8" type="ORF">MUN78_04135</name>
</gene>
<organism evidence="8 9">
    <name type="scientific">Leucobacter allii</name>
    <dbReference type="NCBI Taxonomy" id="2932247"/>
    <lineage>
        <taxon>Bacteria</taxon>
        <taxon>Bacillati</taxon>
        <taxon>Actinomycetota</taxon>
        <taxon>Actinomycetes</taxon>
        <taxon>Micrococcales</taxon>
        <taxon>Microbacteriaceae</taxon>
        <taxon>Leucobacter</taxon>
    </lineage>
</organism>
<dbReference type="Pfam" id="PF17210">
    <property type="entry name" value="SdrD_B"/>
    <property type="match status" value="1"/>
</dbReference>
<keyword evidence="3" id="KW-0732">Signal</keyword>
<keyword evidence="5" id="KW-0812">Transmembrane</keyword>
<evidence type="ECO:0000259" key="6">
    <source>
        <dbReference type="Pfam" id="PF17210"/>
    </source>
</evidence>
<dbReference type="Proteomes" id="UP000831786">
    <property type="component" value="Chromosome"/>
</dbReference>
<evidence type="ECO:0000313" key="9">
    <source>
        <dbReference type="Proteomes" id="UP000831786"/>
    </source>
</evidence>
<feature type="region of interest" description="Disordered" evidence="4">
    <location>
        <begin position="546"/>
        <end position="568"/>
    </location>
</feature>
<evidence type="ECO:0000256" key="4">
    <source>
        <dbReference type="SAM" id="MobiDB-lite"/>
    </source>
</evidence>
<evidence type="ECO:0000256" key="5">
    <source>
        <dbReference type="SAM" id="Phobius"/>
    </source>
</evidence>
<keyword evidence="5" id="KW-1133">Transmembrane helix</keyword>
<dbReference type="InterPro" id="IPR006311">
    <property type="entry name" value="TAT_signal"/>
</dbReference>
<keyword evidence="2" id="KW-0964">Secreted</keyword>
<dbReference type="RefSeq" id="WP_244728981.1">
    <property type="nucleotide sequence ID" value="NZ_CP095045.1"/>
</dbReference>